<dbReference type="Proteomes" id="UP000788993">
    <property type="component" value="Unassembled WGS sequence"/>
</dbReference>
<proteinExistence type="predicted"/>
<evidence type="ECO:0000313" key="2">
    <source>
        <dbReference type="Proteomes" id="UP000788993"/>
    </source>
</evidence>
<evidence type="ECO:0000313" key="1">
    <source>
        <dbReference type="EMBL" id="KAH3664585.1"/>
    </source>
</evidence>
<name>A0A9P8P3W8_9ASCO</name>
<sequence>MANKSRPKKTRGQLYKKYVYGLKDNDPVDAEPDTRPQQEVFSEVWNGYVWPRSQFQKVDVLKVSVALGRGMVVQEDRMKLPFELILLILEHTEHPYCLNHLLISRAFYYVLMPKLYYYPHLKSSNFAQFVDVVSQHQNKKKFEGLVKILDLSQIIQSGKNSYVSKLLRRFSGSLEVFIASQASFGLSPLISLRLCHNLKILDLRLVSETVNLKELFNSIKSAPLLEQLSFPRSSISCEDYDMEWPSKLWYLRLQGGISNKFLTESRFPASITSLEFAHCPNITGEAINEMLMHIGYNLRRVSIFYPMPKLKSNSLDTVFLYCPNLVYLYINIEYFSKDLFHDELLPPLEEYPRPLRTLCIDSSGLLGQGSKIHPDDLTIALWEERLPCLTTLKVSMMLGWNYDSDSVQDLVNELEDRGGALYKM</sequence>
<comment type="caution">
    <text evidence="1">The sequence shown here is derived from an EMBL/GenBank/DDBJ whole genome shotgun (WGS) entry which is preliminary data.</text>
</comment>
<dbReference type="EMBL" id="JAEUBD010001178">
    <property type="protein sequence ID" value="KAH3664585.1"/>
    <property type="molecule type" value="Genomic_DNA"/>
</dbReference>
<organism evidence="1 2">
    <name type="scientific">Ogataea polymorpha</name>
    <dbReference type="NCBI Taxonomy" id="460523"/>
    <lineage>
        <taxon>Eukaryota</taxon>
        <taxon>Fungi</taxon>
        <taxon>Dikarya</taxon>
        <taxon>Ascomycota</taxon>
        <taxon>Saccharomycotina</taxon>
        <taxon>Pichiomycetes</taxon>
        <taxon>Pichiales</taxon>
        <taxon>Pichiaceae</taxon>
        <taxon>Ogataea</taxon>
    </lineage>
</organism>
<accession>A0A9P8P3W8</accession>
<gene>
    <name evidence="1" type="ORF">OGATHE_003400</name>
</gene>
<dbReference type="OrthoDB" id="2125396at2759"/>
<keyword evidence="2" id="KW-1185">Reference proteome</keyword>
<dbReference type="Gene3D" id="3.80.10.10">
    <property type="entry name" value="Ribonuclease Inhibitor"/>
    <property type="match status" value="1"/>
</dbReference>
<dbReference type="PROSITE" id="PS00387">
    <property type="entry name" value="PPASE"/>
    <property type="match status" value="1"/>
</dbReference>
<dbReference type="AlphaFoldDB" id="A0A9P8P3W8"/>
<protein>
    <recommendedName>
        <fullName evidence="3">F-box domain-containing protein</fullName>
    </recommendedName>
</protein>
<dbReference type="SUPFAM" id="SSF52047">
    <property type="entry name" value="RNI-like"/>
    <property type="match status" value="1"/>
</dbReference>
<dbReference type="InterPro" id="IPR032675">
    <property type="entry name" value="LRR_dom_sf"/>
</dbReference>
<evidence type="ECO:0008006" key="3">
    <source>
        <dbReference type="Google" id="ProtNLM"/>
    </source>
</evidence>
<reference evidence="1" key="2">
    <citation type="submission" date="2021-01" db="EMBL/GenBank/DDBJ databases">
        <authorList>
            <person name="Schikora-Tamarit M.A."/>
        </authorList>
    </citation>
    <scope>NUCLEOTIDE SEQUENCE</scope>
    <source>
        <strain evidence="1">NCAIM Y.01608</strain>
    </source>
</reference>
<reference evidence="1" key="1">
    <citation type="journal article" date="2021" name="Open Biol.">
        <title>Shared evolutionary footprints suggest mitochondrial oxidative damage underlies multiple complex I losses in fungi.</title>
        <authorList>
            <person name="Schikora-Tamarit M.A."/>
            <person name="Marcet-Houben M."/>
            <person name="Nosek J."/>
            <person name="Gabaldon T."/>
        </authorList>
    </citation>
    <scope>NUCLEOTIDE SEQUENCE</scope>
    <source>
        <strain evidence="1">NCAIM Y.01608</strain>
    </source>
</reference>